<dbReference type="PROSITE" id="PS51845">
    <property type="entry name" value="PDEASE_I_2"/>
    <property type="match status" value="1"/>
</dbReference>
<dbReference type="GO" id="GO:0046872">
    <property type="term" value="F:metal ion binding"/>
    <property type="evidence" value="ECO:0007669"/>
    <property type="project" value="UniProtKB-KW"/>
</dbReference>
<dbReference type="PANTHER" id="PTHR11347">
    <property type="entry name" value="CYCLIC NUCLEOTIDE PHOSPHODIESTERASE"/>
    <property type="match status" value="1"/>
</dbReference>
<comment type="caution">
    <text evidence="4">The sequence shown here is derived from an EMBL/GenBank/DDBJ whole genome shotgun (WGS) entry which is preliminary data.</text>
</comment>
<keyword evidence="5" id="KW-1185">Reference proteome</keyword>
<evidence type="ECO:0000256" key="1">
    <source>
        <dbReference type="ARBA" id="ARBA00022723"/>
    </source>
</evidence>
<dbReference type="SUPFAM" id="SSF109604">
    <property type="entry name" value="HD-domain/PDEase-like"/>
    <property type="match status" value="1"/>
</dbReference>
<evidence type="ECO:0000313" key="4">
    <source>
        <dbReference type="EMBL" id="GFH17868.1"/>
    </source>
</evidence>
<dbReference type="EMBL" id="BLLF01001215">
    <property type="protein sequence ID" value="GFH17868.1"/>
    <property type="molecule type" value="Genomic_DNA"/>
</dbReference>
<feature type="non-terminal residue" evidence="4">
    <location>
        <position position="79"/>
    </location>
</feature>
<dbReference type="Proteomes" id="UP000485058">
    <property type="component" value="Unassembled WGS sequence"/>
</dbReference>
<dbReference type="InterPro" id="IPR002073">
    <property type="entry name" value="PDEase_catalytic_dom"/>
</dbReference>
<proteinExistence type="predicted"/>
<gene>
    <name evidence="4" type="ORF">HaLaN_14585</name>
</gene>
<evidence type="ECO:0000256" key="2">
    <source>
        <dbReference type="ARBA" id="ARBA00022801"/>
    </source>
</evidence>
<keyword evidence="1" id="KW-0479">Metal-binding</keyword>
<feature type="non-terminal residue" evidence="4">
    <location>
        <position position="1"/>
    </location>
</feature>
<organism evidence="4 5">
    <name type="scientific">Haematococcus lacustris</name>
    <name type="common">Green alga</name>
    <name type="synonym">Haematococcus pluvialis</name>
    <dbReference type="NCBI Taxonomy" id="44745"/>
    <lineage>
        <taxon>Eukaryota</taxon>
        <taxon>Viridiplantae</taxon>
        <taxon>Chlorophyta</taxon>
        <taxon>core chlorophytes</taxon>
        <taxon>Chlorophyceae</taxon>
        <taxon>CS clade</taxon>
        <taxon>Chlamydomonadales</taxon>
        <taxon>Haematococcaceae</taxon>
        <taxon>Haematococcus</taxon>
    </lineage>
</organism>
<reference evidence="4 5" key="1">
    <citation type="submission" date="2020-02" db="EMBL/GenBank/DDBJ databases">
        <title>Draft genome sequence of Haematococcus lacustris strain NIES-144.</title>
        <authorList>
            <person name="Morimoto D."/>
            <person name="Nakagawa S."/>
            <person name="Yoshida T."/>
            <person name="Sawayama S."/>
        </authorList>
    </citation>
    <scope>NUCLEOTIDE SEQUENCE [LARGE SCALE GENOMIC DNA]</scope>
    <source>
        <strain evidence="4 5">NIES-144</strain>
    </source>
</reference>
<sequence length="79" mass="9001">MLNIALSRAEEGWSFDAFELSEVSGGRPLSTLAFALLRRMHLIQHFQLREGRLARFLCAIEDGYPNNPYHCRTHAADVL</sequence>
<evidence type="ECO:0000313" key="5">
    <source>
        <dbReference type="Proteomes" id="UP000485058"/>
    </source>
</evidence>
<feature type="domain" description="PDEase" evidence="3">
    <location>
        <begin position="1"/>
        <end position="79"/>
    </location>
</feature>
<keyword evidence="2" id="KW-0378">Hydrolase</keyword>
<protein>
    <submittedName>
        <fullName evidence="4">PDEase domain-containing protein</fullName>
    </submittedName>
</protein>
<dbReference type="AlphaFoldDB" id="A0A699ZGC9"/>
<dbReference type="InterPro" id="IPR036971">
    <property type="entry name" value="PDEase_catalytic_dom_sf"/>
</dbReference>
<dbReference type="Gene3D" id="1.10.1300.10">
    <property type="entry name" value="3'5'-cyclic nucleotide phosphodiesterase, catalytic domain"/>
    <property type="match status" value="1"/>
</dbReference>
<dbReference type="GO" id="GO:0004114">
    <property type="term" value="F:3',5'-cyclic-nucleotide phosphodiesterase activity"/>
    <property type="evidence" value="ECO:0007669"/>
    <property type="project" value="InterPro"/>
</dbReference>
<name>A0A699ZGC9_HAELA</name>
<accession>A0A699ZGC9</accession>
<evidence type="ECO:0000259" key="3">
    <source>
        <dbReference type="PROSITE" id="PS51845"/>
    </source>
</evidence>
<dbReference type="GO" id="GO:0007165">
    <property type="term" value="P:signal transduction"/>
    <property type="evidence" value="ECO:0007669"/>
    <property type="project" value="InterPro"/>
</dbReference>